<evidence type="ECO:0000313" key="2">
    <source>
        <dbReference type="Proteomes" id="UP000762676"/>
    </source>
</evidence>
<keyword evidence="1" id="KW-0067">ATP-binding</keyword>
<gene>
    <name evidence="1" type="ORF">ElyMa_006871900</name>
</gene>
<keyword evidence="2" id="KW-1185">Reference proteome</keyword>
<evidence type="ECO:0000313" key="1">
    <source>
        <dbReference type="EMBL" id="GFS19387.1"/>
    </source>
</evidence>
<accession>A0AAV4JD39</accession>
<proteinExistence type="predicted"/>
<sequence>MTNVVKSKEFFKLIVDGFKREIRPEDVWDLNPRDSGKRINPEFDNIWQQEKNRVNDINATNFPELFTPRDKEGRKYPLHGAKRRRIRQAVRYRAVVSERSSLIGGEDVTLGGAGDVRRHL</sequence>
<organism evidence="1 2">
    <name type="scientific">Elysia marginata</name>
    <dbReference type="NCBI Taxonomy" id="1093978"/>
    <lineage>
        <taxon>Eukaryota</taxon>
        <taxon>Metazoa</taxon>
        <taxon>Spiralia</taxon>
        <taxon>Lophotrochozoa</taxon>
        <taxon>Mollusca</taxon>
        <taxon>Gastropoda</taxon>
        <taxon>Heterobranchia</taxon>
        <taxon>Euthyneura</taxon>
        <taxon>Panpulmonata</taxon>
        <taxon>Sacoglossa</taxon>
        <taxon>Placobranchoidea</taxon>
        <taxon>Plakobranchidae</taxon>
        <taxon>Elysia</taxon>
    </lineage>
</organism>
<dbReference type="GO" id="GO:0005524">
    <property type="term" value="F:ATP binding"/>
    <property type="evidence" value="ECO:0007669"/>
    <property type="project" value="UniProtKB-KW"/>
</dbReference>
<name>A0AAV4JD39_9GAST</name>
<protein>
    <submittedName>
        <fullName evidence="1">ATP-binding cassette transporter subfamily C member 1beta</fullName>
    </submittedName>
</protein>
<dbReference type="AlphaFoldDB" id="A0AAV4JD39"/>
<keyword evidence="1" id="KW-0547">Nucleotide-binding</keyword>
<comment type="caution">
    <text evidence="1">The sequence shown here is derived from an EMBL/GenBank/DDBJ whole genome shotgun (WGS) entry which is preliminary data.</text>
</comment>
<dbReference type="EMBL" id="BMAT01013750">
    <property type="protein sequence ID" value="GFS19387.1"/>
    <property type="molecule type" value="Genomic_DNA"/>
</dbReference>
<dbReference type="Proteomes" id="UP000762676">
    <property type="component" value="Unassembled WGS sequence"/>
</dbReference>
<reference evidence="1 2" key="1">
    <citation type="journal article" date="2021" name="Elife">
        <title>Chloroplast acquisition without the gene transfer in kleptoplastic sea slugs, Plakobranchus ocellatus.</title>
        <authorList>
            <person name="Maeda T."/>
            <person name="Takahashi S."/>
            <person name="Yoshida T."/>
            <person name="Shimamura S."/>
            <person name="Takaki Y."/>
            <person name="Nagai Y."/>
            <person name="Toyoda A."/>
            <person name="Suzuki Y."/>
            <person name="Arimoto A."/>
            <person name="Ishii H."/>
            <person name="Satoh N."/>
            <person name="Nishiyama T."/>
            <person name="Hasebe M."/>
            <person name="Maruyama T."/>
            <person name="Minagawa J."/>
            <person name="Obokata J."/>
            <person name="Shigenobu S."/>
        </authorList>
    </citation>
    <scope>NUCLEOTIDE SEQUENCE [LARGE SCALE GENOMIC DNA]</scope>
</reference>